<evidence type="ECO:0000256" key="1">
    <source>
        <dbReference type="SAM" id="MobiDB-lite"/>
    </source>
</evidence>
<protein>
    <submittedName>
        <fullName evidence="3">Uncharacterized protein</fullName>
    </submittedName>
</protein>
<dbReference type="RefSeq" id="WP_176529009.1">
    <property type="nucleotide sequence ID" value="NZ_CP088022.1"/>
</dbReference>
<evidence type="ECO:0000313" key="4">
    <source>
        <dbReference type="Proteomes" id="UP000692816"/>
    </source>
</evidence>
<proteinExistence type="predicted"/>
<keyword evidence="4" id="KW-1185">Reference proteome</keyword>
<name>A0A973WK61_9BRAD</name>
<feature type="region of interest" description="Disordered" evidence="1">
    <location>
        <begin position="34"/>
        <end position="58"/>
    </location>
</feature>
<reference evidence="2" key="2">
    <citation type="journal article" date="2021" name="Int. J. Syst. Evol. Microbiol.">
        <title>Bradyrhizobium septentrionale sp. nov. (sv. septentrionale) and Bradyrhizobium quebecense sp. nov. (sv. septentrionale) associated with legumes native to Canada possess rearranged symbiosis genes and numerous insertion sequences.</title>
        <authorList>
            <person name="Bromfield E.S.P."/>
            <person name="Cloutier S."/>
        </authorList>
    </citation>
    <scope>NUCLEOTIDE SEQUENCE</scope>
    <source>
        <strain evidence="2">12S5</strain>
    </source>
</reference>
<organism evidence="3">
    <name type="scientific">Bradyrhizobium quebecense</name>
    <dbReference type="NCBI Taxonomy" id="2748629"/>
    <lineage>
        <taxon>Bacteria</taxon>
        <taxon>Pseudomonadati</taxon>
        <taxon>Pseudomonadota</taxon>
        <taxon>Alphaproteobacteria</taxon>
        <taxon>Hyphomicrobiales</taxon>
        <taxon>Nitrobacteraceae</taxon>
        <taxon>Bradyrhizobium</taxon>
    </lineage>
</organism>
<accession>A0A973WK61</accession>
<sequence length="113" mass="12531">MSINRASRSYSILIADAAASVVNTACTAWRLHDRTDREGTSDRTISESEEIDQNEKPAQWPAPQIFNSLICSMEVHHNHFDIRRDAGLTVSQVSVHNAARNQVRNDISEIAGG</sequence>
<comment type="caution">
    <text evidence="3">The sequence shown here is derived from an EMBL/GenBank/DDBJ whole genome shotgun (WGS) entry which is preliminary data.</text>
</comment>
<evidence type="ECO:0000313" key="3">
    <source>
        <dbReference type="EMBL" id="NVL04841.1"/>
    </source>
</evidence>
<gene>
    <name evidence="3" type="ORF">HU230_03645</name>
    <name evidence="2" type="ORF">J4P68_24040</name>
</gene>
<evidence type="ECO:0000313" key="2">
    <source>
        <dbReference type="EMBL" id="MBO1432494.1"/>
    </source>
</evidence>
<reference evidence="3" key="1">
    <citation type="submission" date="2020-06" db="EMBL/GenBank/DDBJ databases">
        <title>Whole Genome Sequence of Bradyrhizobium sp. Strain 66S1MB.</title>
        <authorList>
            <person name="Bromfield E."/>
            <person name="Cloutier S."/>
        </authorList>
    </citation>
    <scope>NUCLEOTIDE SEQUENCE</scope>
    <source>
        <strain evidence="3">66S1MB</strain>
    </source>
</reference>
<feature type="compositionally biased region" description="Basic and acidic residues" evidence="1">
    <location>
        <begin position="34"/>
        <end position="46"/>
    </location>
</feature>
<dbReference type="AlphaFoldDB" id="A0A973WK61"/>
<dbReference type="EMBL" id="JAGEPA010000001">
    <property type="protein sequence ID" value="MBO1432494.1"/>
    <property type="molecule type" value="Genomic_DNA"/>
</dbReference>
<dbReference type="EMBL" id="JABWSX010000001">
    <property type="protein sequence ID" value="NVL04841.1"/>
    <property type="molecule type" value="Genomic_DNA"/>
</dbReference>
<dbReference type="Proteomes" id="UP000692816">
    <property type="component" value="Unassembled WGS sequence"/>
</dbReference>